<proteinExistence type="predicted"/>
<dbReference type="InterPro" id="IPR051941">
    <property type="entry name" value="BG_Antigen-Binding_Lectin"/>
</dbReference>
<evidence type="ECO:0000313" key="2">
    <source>
        <dbReference type="EnsemblMetazoa" id="G8736.1:cds"/>
    </source>
</evidence>
<sequence>MFWTCVCPYEKLSRRSTTIVSQSSTYQPFTASRANDGILSTTSDSCSHTGFKAAIAWFQVDLGKQFHLSNVKIHYRKDGNRSSDDWKQYRSRQFYLDVSNISATHSLTTQRTRCYTDNTTYPDLPPNIIDIPCQQKARYVIVETTYDAAQDTPHAIYGAILEICEIEVFVCDSTHYGSTCSLECSANCLNHTCNNETGLCTYGCREGFYGEQCEIGCDNCPSGCDIMTGQCIGDCPASKFGKFCHKTCSQDCKNGCNKYTGSCYDGCVPGKFGDFCNETCDVQYAYCCDKRSLNMKLLQDSTSENKIILIGVIVILCISVAVNGCTITWILRHKACKPRTVPQQETKTDSQTNNLAAQQRIYETTDDNAEYQELGHVSRTSLYDQLQRPQN</sequence>
<keyword evidence="1" id="KW-1133">Transmembrane helix</keyword>
<dbReference type="EnsemblMetazoa" id="G8736.1">
    <property type="protein sequence ID" value="G8736.1:cds"/>
    <property type="gene ID" value="G8736"/>
</dbReference>
<dbReference type="PANTHER" id="PTHR45713:SF6">
    <property type="entry name" value="F5_8 TYPE C DOMAIN-CONTAINING PROTEIN"/>
    <property type="match status" value="1"/>
</dbReference>
<keyword evidence="3" id="KW-1185">Reference proteome</keyword>
<keyword evidence="1" id="KW-0472">Membrane</keyword>
<evidence type="ECO:0000313" key="3">
    <source>
        <dbReference type="Proteomes" id="UP000005408"/>
    </source>
</evidence>
<reference evidence="2" key="1">
    <citation type="submission" date="2022-08" db="UniProtKB">
        <authorList>
            <consortium name="EnsemblMetazoa"/>
        </authorList>
    </citation>
    <scope>IDENTIFICATION</scope>
    <source>
        <strain evidence="2">05x7-T-G4-1.051#20</strain>
    </source>
</reference>
<dbReference type="Pfam" id="PF22633">
    <property type="entry name" value="F5_F8_type_C_2"/>
    <property type="match status" value="1"/>
</dbReference>
<dbReference type="AlphaFoldDB" id="A0A8W8NW72"/>
<organism evidence="2 3">
    <name type="scientific">Magallana gigas</name>
    <name type="common">Pacific oyster</name>
    <name type="synonym">Crassostrea gigas</name>
    <dbReference type="NCBI Taxonomy" id="29159"/>
    <lineage>
        <taxon>Eukaryota</taxon>
        <taxon>Metazoa</taxon>
        <taxon>Spiralia</taxon>
        <taxon>Lophotrochozoa</taxon>
        <taxon>Mollusca</taxon>
        <taxon>Bivalvia</taxon>
        <taxon>Autobranchia</taxon>
        <taxon>Pteriomorphia</taxon>
        <taxon>Ostreida</taxon>
        <taxon>Ostreoidea</taxon>
        <taxon>Ostreidae</taxon>
        <taxon>Magallana</taxon>
    </lineage>
</organism>
<dbReference type="PANTHER" id="PTHR45713">
    <property type="entry name" value="FTP DOMAIN-CONTAINING PROTEIN"/>
    <property type="match status" value="1"/>
</dbReference>
<keyword evidence="1" id="KW-0812">Transmembrane</keyword>
<dbReference type="Gene3D" id="2.60.120.260">
    <property type="entry name" value="Galactose-binding domain-like"/>
    <property type="match status" value="1"/>
</dbReference>
<evidence type="ECO:0000256" key="1">
    <source>
        <dbReference type="SAM" id="Phobius"/>
    </source>
</evidence>
<evidence type="ECO:0008006" key="4">
    <source>
        <dbReference type="Google" id="ProtNLM"/>
    </source>
</evidence>
<dbReference type="SUPFAM" id="SSF49785">
    <property type="entry name" value="Galactose-binding domain-like"/>
    <property type="match status" value="1"/>
</dbReference>
<accession>A0A8W8NW72</accession>
<protein>
    <recommendedName>
        <fullName evidence="4">Multiple epidermal growth factor-like domains 10</fullName>
    </recommendedName>
</protein>
<name>A0A8W8NW72_MAGGI</name>
<feature type="transmembrane region" description="Helical" evidence="1">
    <location>
        <begin position="307"/>
        <end position="331"/>
    </location>
</feature>
<dbReference type="Proteomes" id="UP000005408">
    <property type="component" value="Unassembled WGS sequence"/>
</dbReference>
<dbReference type="InterPro" id="IPR008979">
    <property type="entry name" value="Galactose-bd-like_sf"/>
</dbReference>